<evidence type="ECO:0008006" key="4">
    <source>
        <dbReference type="Google" id="ProtNLM"/>
    </source>
</evidence>
<keyword evidence="1" id="KW-0472">Membrane</keyword>
<feature type="transmembrane region" description="Helical" evidence="1">
    <location>
        <begin position="96"/>
        <end position="117"/>
    </location>
</feature>
<feature type="transmembrane region" description="Helical" evidence="1">
    <location>
        <begin position="66"/>
        <end position="84"/>
    </location>
</feature>
<name>A0ABV8RAG2_9FLAO</name>
<organism evidence="2 3">
    <name type="scientific">Polaribacter marinivivus</name>
    <dbReference type="NCBI Taxonomy" id="1524260"/>
    <lineage>
        <taxon>Bacteria</taxon>
        <taxon>Pseudomonadati</taxon>
        <taxon>Bacteroidota</taxon>
        <taxon>Flavobacteriia</taxon>
        <taxon>Flavobacteriales</taxon>
        <taxon>Flavobacteriaceae</taxon>
    </lineage>
</organism>
<keyword evidence="3" id="KW-1185">Reference proteome</keyword>
<dbReference type="EMBL" id="JBHSCY010000001">
    <property type="protein sequence ID" value="MFC4268234.1"/>
    <property type="molecule type" value="Genomic_DNA"/>
</dbReference>
<accession>A0ABV8RAG2</accession>
<reference evidence="3" key="1">
    <citation type="journal article" date="2019" name="Int. J. Syst. Evol. Microbiol.">
        <title>The Global Catalogue of Microorganisms (GCM) 10K type strain sequencing project: providing services to taxonomists for standard genome sequencing and annotation.</title>
        <authorList>
            <consortium name="The Broad Institute Genomics Platform"/>
            <consortium name="The Broad Institute Genome Sequencing Center for Infectious Disease"/>
            <person name="Wu L."/>
            <person name="Ma J."/>
        </authorList>
    </citation>
    <scope>NUCLEOTIDE SEQUENCE [LARGE SCALE GENOMIC DNA]</scope>
    <source>
        <strain evidence="3">CECT 8655</strain>
    </source>
</reference>
<keyword evidence="1" id="KW-0812">Transmembrane</keyword>
<comment type="caution">
    <text evidence="2">The sequence shown here is derived from an EMBL/GenBank/DDBJ whole genome shotgun (WGS) entry which is preliminary data.</text>
</comment>
<feature type="transmembrane region" description="Helical" evidence="1">
    <location>
        <begin position="152"/>
        <end position="173"/>
    </location>
</feature>
<protein>
    <recommendedName>
        <fullName evidence="4">YhhN-like protein</fullName>
    </recommendedName>
</protein>
<dbReference type="Proteomes" id="UP001595826">
    <property type="component" value="Unassembled WGS sequence"/>
</dbReference>
<dbReference type="RefSeq" id="WP_377408594.1">
    <property type="nucleotide sequence ID" value="NZ_JBHSCY010000001.1"/>
</dbReference>
<proteinExistence type="predicted"/>
<feature type="transmembrane region" description="Helical" evidence="1">
    <location>
        <begin position="185"/>
        <end position="204"/>
    </location>
</feature>
<evidence type="ECO:0000313" key="2">
    <source>
        <dbReference type="EMBL" id="MFC4268234.1"/>
    </source>
</evidence>
<feature type="transmembrane region" description="Helical" evidence="1">
    <location>
        <begin position="12"/>
        <end position="28"/>
    </location>
</feature>
<feature type="transmembrane region" description="Helical" evidence="1">
    <location>
        <begin position="123"/>
        <end position="140"/>
    </location>
</feature>
<feature type="transmembrane region" description="Helical" evidence="1">
    <location>
        <begin position="40"/>
        <end position="60"/>
    </location>
</feature>
<gene>
    <name evidence="2" type="ORF">ACFOWD_04895</name>
</gene>
<sequence length="211" mass="25523">MISDDGLFIKEFGRALHYITFLLALVYYSKYKDYTFYKYFILYFLVIVIVDLLAEFYITGYTIDLYNVYTFFEFNSIALIYYHLIKQKTRLKILKILALFFNIVYLLSIVFDFYILYTVPLEGVVNSIFVILFFIELLNSDRILNYKKLFSFWMSVSFLIFYLTSVPFWSLYYSSIFNTRDMFPIIYYLATVYQLIFIYGLIACKKMENLY</sequence>
<evidence type="ECO:0000313" key="3">
    <source>
        <dbReference type="Proteomes" id="UP001595826"/>
    </source>
</evidence>
<keyword evidence="1" id="KW-1133">Transmembrane helix</keyword>
<evidence type="ECO:0000256" key="1">
    <source>
        <dbReference type="SAM" id="Phobius"/>
    </source>
</evidence>